<dbReference type="SUPFAM" id="SSF52540">
    <property type="entry name" value="P-loop containing nucleoside triphosphate hydrolases"/>
    <property type="match status" value="1"/>
</dbReference>
<dbReference type="Gene3D" id="3.40.50.300">
    <property type="entry name" value="P-loop containing nucleotide triphosphate hydrolases"/>
    <property type="match status" value="1"/>
</dbReference>
<evidence type="ECO:0000313" key="1">
    <source>
        <dbReference type="EMBL" id="MST32423.1"/>
    </source>
</evidence>
<sequence>MSAAEQWSDLLPEGFEPGAAQVDDARRILLRPASTIQVRPVHWLWEGRLPTGSLSLLAGREGIGKSTAAYTLAGDVTRGRLAGRFYGQPKSVIVAASEDSWSHTIVPRLMAAGADLDRVFRVEVTVADVLPGELVLPDDIDALVDHVRDVDASLVLLDPLISRLDGRLDTHRDAEVRRALEPVAHLADRTGAVVLGLIHVNKSGGTDPLSTVMASKAFVAVARSVLYAMTDPDDEHRRLLGLAKNNLGRLDMPTLRYRIDGCVVADTDEGPVWTGRLIWDGETDQSITDALEAASAPGGKSAMAEATAWLADWLEQQGGGAESSAAKAAGKAAGHSRATLERAAKKLDVAVDQHGFPRRTYWTLPASPRPSTGVGALPVILGLAAWRASNR</sequence>
<dbReference type="Pfam" id="PF13481">
    <property type="entry name" value="AAA_25"/>
    <property type="match status" value="1"/>
</dbReference>
<organism evidence="1 2">
    <name type="scientific">Acidiferrimicrobium australe</name>
    <dbReference type="NCBI Taxonomy" id="2664430"/>
    <lineage>
        <taxon>Bacteria</taxon>
        <taxon>Bacillati</taxon>
        <taxon>Actinomycetota</taxon>
        <taxon>Acidimicrobiia</taxon>
        <taxon>Acidimicrobiales</taxon>
        <taxon>Acidimicrobiaceae</taxon>
        <taxon>Acidiferrimicrobium</taxon>
    </lineage>
</organism>
<proteinExistence type="predicted"/>
<dbReference type="EMBL" id="WJHE01000289">
    <property type="protein sequence ID" value="MST32423.1"/>
    <property type="molecule type" value="Genomic_DNA"/>
</dbReference>
<gene>
    <name evidence="1" type="ORF">GHK86_06775</name>
</gene>
<dbReference type="InterPro" id="IPR027417">
    <property type="entry name" value="P-loop_NTPase"/>
</dbReference>
<keyword evidence="2" id="KW-1185">Reference proteome</keyword>
<dbReference type="Proteomes" id="UP000437736">
    <property type="component" value="Unassembled WGS sequence"/>
</dbReference>
<comment type="caution">
    <text evidence="1">The sequence shown here is derived from an EMBL/GenBank/DDBJ whole genome shotgun (WGS) entry which is preliminary data.</text>
</comment>
<name>A0ABW9QVL7_9ACTN</name>
<protein>
    <submittedName>
        <fullName evidence="1">AAA family ATPase</fullName>
    </submittedName>
</protein>
<accession>A0ABW9QVL7</accession>
<reference evidence="1 2" key="1">
    <citation type="submission" date="2019-11" db="EMBL/GenBank/DDBJ databases">
        <title>Acidiferrimicrobium australis gen. nov., sp. nov., an acidophilic and obligately heterotrophic, member of the Actinobacteria that catalyses dissimilatory oxido- reduction of iron isolated from metal-rich acidic water in Chile.</title>
        <authorList>
            <person name="Gonzalez D."/>
            <person name="Huber K."/>
            <person name="Hedrich S."/>
            <person name="Rojas-Villalobos C."/>
            <person name="Quatrini R."/>
            <person name="Dinamarca M.A."/>
            <person name="Schwarz A."/>
            <person name="Canales C."/>
            <person name="Nancucheo I."/>
        </authorList>
    </citation>
    <scope>NUCLEOTIDE SEQUENCE [LARGE SCALE GENOMIC DNA]</scope>
    <source>
        <strain evidence="1 2">USS-CCA1</strain>
    </source>
</reference>
<evidence type="ECO:0000313" key="2">
    <source>
        <dbReference type="Proteomes" id="UP000437736"/>
    </source>
</evidence>